<evidence type="ECO:0000256" key="1">
    <source>
        <dbReference type="ARBA" id="ARBA00007220"/>
    </source>
</evidence>
<gene>
    <name evidence="7" type="ORF">GpartN1_g1193.t1</name>
</gene>
<evidence type="ECO:0000256" key="6">
    <source>
        <dbReference type="SAM" id="MobiDB-lite"/>
    </source>
</evidence>
<dbReference type="GO" id="GO:0005524">
    <property type="term" value="F:ATP binding"/>
    <property type="evidence" value="ECO:0007669"/>
    <property type="project" value="InterPro"/>
</dbReference>
<dbReference type="PRINTS" id="PR00094">
    <property type="entry name" value="ADENYLTKNASE"/>
</dbReference>
<dbReference type="Pfam" id="PF00406">
    <property type="entry name" value="ADK"/>
    <property type="match status" value="2"/>
</dbReference>
<dbReference type="SUPFAM" id="SSF57774">
    <property type="entry name" value="Microbial and mitochondrial ADK, insert 'zinc finger' domain"/>
    <property type="match status" value="1"/>
</dbReference>
<dbReference type="InterPro" id="IPR000850">
    <property type="entry name" value="Adenylat/UMP-CMP_kin"/>
</dbReference>
<dbReference type="AlphaFoldDB" id="A0A9C7PTG5"/>
<dbReference type="CDD" id="cd01428">
    <property type="entry name" value="ADK"/>
    <property type="match status" value="1"/>
</dbReference>
<feature type="region of interest" description="Disordered" evidence="6">
    <location>
        <begin position="19"/>
        <end position="44"/>
    </location>
</feature>
<evidence type="ECO:0000313" key="7">
    <source>
        <dbReference type="EMBL" id="GJQ09402.1"/>
    </source>
</evidence>
<comment type="caution">
    <text evidence="7">The sequence shown here is derived from an EMBL/GenBank/DDBJ whole genome shotgun (WGS) entry which is preliminary data.</text>
</comment>
<evidence type="ECO:0000313" key="8">
    <source>
        <dbReference type="Proteomes" id="UP001061958"/>
    </source>
</evidence>
<organism evidence="7 8">
    <name type="scientific">Galdieria partita</name>
    <dbReference type="NCBI Taxonomy" id="83374"/>
    <lineage>
        <taxon>Eukaryota</taxon>
        <taxon>Rhodophyta</taxon>
        <taxon>Bangiophyceae</taxon>
        <taxon>Galdieriales</taxon>
        <taxon>Galdieriaceae</taxon>
        <taxon>Galdieria</taxon>
    </lineage>
</organism>
<feature type="compositionally biased region" description="Low complexity" evidence="6">
    <location>
        <begin position="20"/>
        <end position="33"/>
    </location>
</feature>
<dbReference type="PROSITE" id="PS00113">
    <property type="entry name" value="ADENYLATE_KINASE"/>
    <property type="match status" value="1"/>
</dbReference>
<evidence type="ECO:0000256" key="3">
    <source>
        <dbReference type="ARBA" id="ARBA00022741"/>
    </source>
</evidence>
<dbReference type="Proteomes" id="UP001061958">
    <property type="component" value="Unassembled WGS sequence"/>
</dbReference>
<keyword evidence="3" id="KW-0547">Nucleotide-binding</keyword>
<reference evidence="7" key="1">
    <citation type="journal article" date="2022" name="Proc. Natl. Acad. Sci. U.S.A.">
        <title>Life cycle and functional genomics of the unicellular red alga Galdieria for elucidating algal and plant evolution and industrial use.</title>
        <authorList>
            <person name="Hirooka S."/>
            <person name="Itabashi T."/>
            <person name="Ichinose T.M."/>
            <person name="Onuma R."/>
            <person name="Fujiwara T."/>
            <person name="Yamashita S."/>
            <person name="Jong L.W."/>
            <person name="Tomita R."/>
            <person name="Iwane A.H."/>
            <person name="Miyagishima S.Y."/>
        </authorList>
    </citation>
    <scope>NUCLEOTIDE SEQUENCE</scope>
    <source>
        <strain evidence="7">NBRC 102759</strain>
    </source>
</reference>
<dbReference type="InterPro" id="IPR036193">
    <property type="entry name" value="ADK_active_lid_dom_sf"/>
</dbReference>
<keyword evidence="4 5" id="KW-0418">Kinase</keyword>
<accession>A0A9C7PTG5</accession>
<keyword evidence="8" id="KW-1185">Reference proteome</keyword>
<dbReference type="InterPro" id="IPR027417">
    <property type="entry name" value="P-loop_NTPase"/>
</dbReference>
<comment type="similarity">
    <text evidence="1 5">Belongs to the adenylate kinase family.</text>
</comment>
<dbReference type="PANTHER" id="PTHR23359">
    <property type="entry name" value="NUCLEOTIDE KINASE"/>
    <property type="match status" value="1"/>
</dbReference>
<dbReference type="SUPFAM" id="SSF52540">
    <property type="entry name" value="P-loop containing nucleoside triphosphate hydrolases"/>
    <property type="match status" value="2"/>
</dbReference>
<dbReference type="OrthoDB" id="439792at2759"/>
<protein>
    <recommendedName>
        <fullName evidence="9">Adenylate kinase</fullName>
    </recommendedName>
</protein>
<evidence type="ECO:0000256" key="5">
    <source>
        <dbReference type="RuleBase" id="RU003330"/>
    </source>
</evidence>
<dbReference type="GO" id="GO:0004017">
    <property type="term" value="F:AMP kinase activity"/>
    <property type="evidence" value="ECO:0007669"/>
    <property type="project" value="InterPro"/>
</dbReference>
<dbReference type="EMBL" id="BQMJ01000008">
    <property type="protein sequence ID" value="GJQ09402.1"/>
    <property type="molecule type" value="Genomic_DNA"/>
</dbReference>
<evidence type="ECO:0000256" key="4">
    <source>
        <dbReference type="ARBA" id="ARBA00022777"/>
    </source>
</evidence>
<reference evidence="7" key="2">
    <citation type="submission" date="2022-01" db="EMBL/GenBank/DDBJ databases">
        <authorList>
            <person name="Hirooka S."/>
            <person name="Miyagishima S.Y."/>
        </authorList>
    </citation>
    <scope>NUCLEOTIDE SEQUENCE</scope>
    <source>
        <strain evidence="7">NBRC 102759</strain>
    </source>
</reference>
<dbReference type="HAMAP" id="MF_00235">
    <property type="entry name" value="Adenylate_kinase_Adk"/>
    <property type="match status" value="1"/>
</dbReference>
<keyword evidence="2 5" id="KW-0808">Transferase</keyword>
<evidence type="ECO:0008006" key="9">
    <source>
        <dbReference type="Google" id="ProtNLM"/>
    </source>
</evidence>
<proteinExistence type="inferred from homology"/>
<name>A0A9C7PTG5_9RHOD</name>
<dbReference type="Gene3D" id="3.40.50.300">
    <property type="entry name" value="P-loop containing nucleotide triphosphate hydrolases"/>
    <property type="match status" value="2"/>
</dbReference>
<sequence>MAALLSSCGLRVGRAALRVTPRSSTRSPSPSRTCAVSRTPFPRSSSLDEGLLLNNNCQEVGSEKSVVFHSKASSFSLSSNPLFKRSHSFEEGLQLKQECVLQRSDKPSSLERTTSNCTEAKSEERLWNAASQLPPRKLSYDEAMRSNANVEIQKDWKQELASLVAKGEMIPDTYVCTLVSEKLLSPQVSEKNGWLLDGFPRTVAQAEAMLSEASKNINALKPTAMIVLEVSDEELLDRMIFRRIDPITGRIYNLKTRPPKEADVLSRLIQREDDREDVVRRRIALYKRTSSQIENIFVSFDIPVVHIDGSAMRNCEGVFCEIQTALESLRPTGTSRESLRLILSGPPGCGKGTQAELLSKAYDLFHLSTGNILRDMLNGKQRSESQSTDLRSVGIVFGRDATQCSRSLPTRKETCQHDTSFVVSTLPAVSHSKLMSSQVG</sequence>
<evidence type="ECO:0000256" key="2">
    <source>
        <dbReference type="ARBA" id="ARBA00022679"/>
    </source>
</evidence>
<dbReference type="InterPro" id="IPR033690">
    <property type="entry name" value="Adenylat_kinase_CS"/>
</dbReference>